<keyword evidence="7" id="KW-1185">Reference proteome</keyword>
<comment type="caution">
    <text evidence="6">The sequence shown here is derived from an EMBL/GenBank/DDBJ whole genome shotgun (WGS) entry which is preliminary data.</text>
</comment>
<sequence length="216" mass="24000">MLCRKSRCKNKRGSVAVHLNVYDLSSMNGYAYWLGLGVFHSGVQVHEVEYAFGAHEYPTTGIFEGEPKICEGFTFRKSILIGWTNMSPVEVRRIMEELADKYKGTSYNLISKNCNHFCNDACIRLTGNPIPGWVNRLAWIGSFCHCIIPVNLNSTKVGHHKIEEKLCEVDKKSLRSRSSNRSSFNSSISSLSSPALEATIGSRGQSPLPPSLPLSS</sequence>
<proteinExistence type="inferred from homology"/>
<evidence type="ECO:0000259" key="5">
    <source>
        <dbReference type="PROSITE" id="PS51858"/>
    </source>
</evidence>
<evidence type="ECO:0000256" key="3">
    <source>
        <dbReference type="ARBA" id="ARBA00022801"/>
    </source>
</evidence>
<dbReference type="Gene3D" id="3.90.1720.30">
    <property type="entry name" value="PPPDE domains"/>
    <property type="match status" value="1"/>
</dbReference>
<dbReference type="AlphaFoldDB" id="A0ABD3CSX6"/>
<keyword evidence="2" id="KW-0645">Protease</keyword>
<evidence type="ECO:0000313" key="7">
    <source>
        <dbReference type="Proteomes" id="UP001632038"/>
    </source>
</evidence>
<reference evidence="7" key="1">
    <citation type="journal article" date="2024" name="IScience">
        <title>Strigolactones Initiate the Formation of Haustorium-like Structures in Castilleja.</title>
        <authorList>
            <person name="Buerger M."/>
            <person name="Peterson D."/>
            <person name="Chory J."/>
        </authorList>
    </citation>
    <scope>NUCLEOTIDE SEQUENCE [LARGE SCALE GENOMIC DNA]</scope>
</reference>
<dbReference type="GO" id="GO:0006508">
    <property type="term" value="P:proteolysis"/>
    <property type="evidence" value="ECO:0007669"/>
    <property type="project" value="UniProtKB-KW"/>
</dbReference>
<accession>A0ABD3CSX6</accession>
<dbReference type="Proteomes" id="UP001632038">
    <property type="component" value="Unassembled WGS sequence"/>
</dbReference>
<dbReference type="InterPro" id="IPR042266">
    <property type="entry name" value="PPPDE_sf"/>
</dbReference>
<feature type="compositionally biased region" description="Pro residues" evidence="4">
    <location>
        <begin position="207"/>
        <end position="216"/>
    </location>
</feature>
<comment type="similarity">
    <text evidence="1">Belongs to the DeSI family.</text>
</comment>
<gene>
    <name evidence="6" type="ORF">CASFOL_026074</name>
</gene>
<keyword evidence="3" id="KW-0378">Hydrolase</keyword>
<dbReference type="PANTHER" id="PTHR12378:SF47">
    <property type="entry name" value="PPPDE DOMAIN-CONTAINING PROTEIN"/>
    <property type="match status" value="1"/>
</dbReference>
<feature type="region of interest" description="Disordered" evidence="4">
    <location>
        <begin position="177"/>
        <end position="216"/>
    </location>
</feature>
<dbReference type="PROSITE" id="PS51858">
    <property type="entry name" value="PPPDE"/>
    <property type="match status" value="1"/>
</dbReference>
<feature type="compositionally biased region" description="Low complexity" evidence="4">
    <location>
        <begin position="177"/>
        <end position="193"/>
    </location>
</feature>
<name>A0ABD3CSX6_9LAMI</name>
<dbReference type="GO" id="GO:0008233">
    <property type="term" value="F:peptidase activity"/>
    <property type="evidence" value="ECO:0007669"/>
    <property type="project" value="UniProtKB-KW"/>
</dbReference>
<evidence type="ECO:0000256" key="1">
    <source>
        <dbReference type="ARBA" id="ARBA00008140"/>
    </source>
</evidence>
<dbReference type="Pfam" id="PF05903">
    <property type="entry name" value="Peptidase_C97"/>
    <property type="match status" value="1"/>
</dbReference>
<evidence type="ECO:0000313" key="6">
    <source>
        <dbReference type="EMBL" id="KAL3633090.1"/>
    </source>
</evidence>
<dbReference type="EMBL" id="JAVIJP010000032">
    <property type="protein sequence ID" value="KAL3633090.1"/>
    <property type="molecule type" value="Genomic_DNA"/>
</dbReference>
<dbReference type="PANTHER" id="PTHR12378">
    <property type="entry name" value="DESUMOYLATING ISOPEPTIDASE"/>
    <property type="match status" value="1"/>
</dbReference>
<dbReference type="SMART" id="SM01179">
    <property type="entry name" value="DUF862"/>
    <property type="match status" value="1"/>
</dbReference>
<dbReference type="InterPro" id="IPR008580">
    <property type="entry name" value="PPPDE_dom"/>
</dbReference>
<organism evidence="6 7">
    <name type="scientific">Castilleja foliolosa</name>
    <dbReference type="NCBI Taxonomy" id="1961234"/>
    <lineage>
        <taxon>Eukaryota</taxon>
        <taxon>Viridiplantae</taxon>
        <taxon>Streptophyta</taxon>
        <taxon>Embryophyta</taxon>
        <taxon>Tracheophyta</taxon>
        <taxon>Spermatophyta</taxon>
        <taxon>Magnoliopsida</taxon>
        <taxon>eudicotyledons</taxon>
        <taxon>Gunneridae</taxon>
        <taxon>Pentapetalae</taxon>
        <taxon>asterids</taxon>
        <taxon>lamiids</taxon>
        <taxon>Lamiales</taxon>
        <taxon>Orobanchaceae</taxon>
        <taxon>Pedicularideae</taxon>
        <taxon>Castillejinae</taxon>
        <taxon>Castilleja</taxon>
    </lineage>
</organism>
<feature type="domain" description="PPPDE" evidence="5">
    <location>
        <begin position="15"/>
        <end position="152"/>
    </location>
</feature>
<evidence type="ECO:0000256" key="2">
    <source>
        <dbReference type="ARBA" id="ARBA00022670"/>
    </source>
</evidence>
<evidence type="ECO:0000256" key="4">
    <source>
        <dbReference type="SAM" id="MobiDB-lite"/>
    </source>
</evidence>
<protein>
    <recommendedName>
        <fullName evidence="5">PPPDE domain-containing protein</fullName>
    </recommendedName>
</protein>